<dbReference type="RefSeq" id="WP_290320529.1">
    <property type="nucleotide sequence ID" value="NZ_JAUFPN010000206.1"/>
</dbReference>
<evidence type="ECO:0000256" key="1">
    <source>
        <dbReference type="SAM" id="Phobius"/>
    </source>
</evidence>
<name>A0ABT8AFK6_9PROT</name>
<evidence type="ECO:0000313" key="3">
    <source>
        <dbReference type="Proteomes" id="UP001529369"/>
    </source>
</evidence>
<proteinExistence type="predicted"/>
<keyword evidence="1" id="KW-1133">Transmembrane helix</keyword>
<accession>A0ABT8AFK6</accession>
<evidence type="ECO:0000313" key="2">
    <source>
        <dbReference type="EMBL" id="MDN3568415.1"/>
    </source>
</evidence>
<feature type="non-terminal residue" evidence="2">
    <location>
        <position position="1"/>
    </location>
</feature>
<keyword evidence="1" id="KW-0472">Membrane</keyword>
<keyword evidence="1" id="KW-0812">Transmembrane</keyword>
<protein>
    <recommendedName>
        <fullName evidence="4">Coproporphyrinogen III oxidase</fullName>
    </recommendedName>
</protein>
<evidence type="ECO:0008006" key="4">
    <source>
        <dbReference type="Google" id="ProtNLM"/>
    </source>
</evidence>
<sequence length="128" mass="14428">RPDHPNSFRVQLLSAVLNFSVFVLVPVNIDRSISVFLLSWMDEQQNNSATRSELDQAFQDIYIERYRAIDRRIAEQLASGNIEVTPGGLQLTPRGRTTVAALRFFGDLFSTDQRFLHPNHAGEATIGP</sequence>
<reference evidence="3" key="1">
    <citation type="journal article" date="2019" name="Int. J. Syst. Evol. Microbiol.">
        <title>The Global Catalogue of Microorganisms (GCM) 10K type strain sequencing project: providing services to taxonomists for standard genome sequencing and annotation.</title>
        <authorList>
            <consortium name="The Broad Institute Genomics Platform"/>
            <consortium name="The Broad Institute Genome Sequencing Center for Infectious Disease"/>
            <person name="Wu L."/>
            <person name="Ma J."/>
        </authorList>
    </citation>
    <scope>NUCLEOTIDE SEQUENCE [LARGE SCALE GENOMIC DNA]</scope>
    <source>
        <strain evidence="3">CECT 7131</strain>
    </source>
</reference>
<keyword evidence="3" id="KW-1185">Reference proteome</keyword>
<gene>
    <name evidence="2" type="ORF">QWZ14_28885</name>
</gene>
<dbReference type="Proteomes" id="UP001529369">
    <property type="component" value="Unassembled WGS sequence"/>
</dbReference>
<feature type="transmembrane region" description="Helical" evidence="1">
    <location>
        <begin position="12"/>
        <end position="29"/>
    </location>
</feature>
<dbReference type="EMBL" id="JAUFPN010000206">
    <property type="protein sequence ID" value="MDN3568415.1"/>
    <property type="molecule type" value="Genomic_DNA"/>
</dbReference>
<comment type="caution">
    <text evidence="2">The sequence shown here is derived from an EMBL/GenBank/DDBJ whole genome shotgun (WGS) entry which is preliminary data.</text>
</comment>
<organism evidence="2 3">
    <name type="scientific">Paeniroseomonas aquatica</name>
    <dbReference type="NCBI Taxonomy" id="373043"/>
    <lineage>
        <taxon>Bacteria</taxon>
        <taxon>Pseudomonadati</taxon>
        <taxon>Pseudomonadota</taxon>
        <taxon>Alphaproteobacteria</taxon>
        <taxon>Acetobacterales</taxon>
        <taxon>Acetobacteraceae</taxon>
        <taxon>Paeniroseomonas</taxon>
    </lineage>
</organism>